<keyword evidence="3 9" id="KW-0813">Transport</keyword>
<dbReference type="PANTHER" id="PTHR30588:SF0">
    <property type="entry name" value="BRANCHED-CHAIN AMINO ACID PERMEASE BRNQ"/>
    <property type="match status" value="1"/>
</dbReference>
<feature type="transmembrane region" description="Helical" evidence="9">
    <location>
        <begin position="39"/>
        <end position="66"/>
    </location>
</feature>
<comment type="similarity">
    <text evidence="2 9">Belongs to the branched chain amino acid transporter family.</text>
</comment>
<evidence type="ECO:0000313" key="11">
    <source>
        <dbReference type="Proteomes" id="UP000031563"/>
    </source>
</evidence>
<evidence type="ECO:0000313" key="10">
    <source>
        <dbReference type="EMBL" id="KKB39874.1"/>
    </source>
</evidence>
<evidence type="ECO:0000256" key="7">
    <source>
        <dbReference type="ARBA" id="ARBA00022989"/>
    </source>
</evidence>
<comment type="caution">
    <text evidence="10">The sequence shown here is derived from an EMBL/GenBank/DDBJ whole genome shotgun (WGS) entry which is preliminary data.</text>
</comment>
<reference evidence="10" key="1">
    <citation type="submission" date="2015-02" db="EMBL/GenBank/DDBJ databases">
        <title>Genome Assembly of Bacillaceae bacterium MTCC 8252.</title>
        <authorList>
            <person name="Verma A."/>
            <person name="Khatri I."/>
            <person name="Mual P."/>
            <person name="Subramanian S."/>
            <person name="Krishnamurthi S."/>
        </authorList>
    </citation>
    <scope>NUCLEOTIDE SEQUENCE [LARGE SCALE GENOMIC DNA]</scope>
    <source>
        <strain evidence="10">MTCC 8252</strain>
    </source>
</reference>
<keyword evidence="5 9" id="KW-0812">Transmembrane</keyword>
<dbReference type="Proteomes" id="UP000031563">
    <property type="component" value="Unassembled WGS sequence"/>
</dbReference>
<feature type="transmembrane region" description="Helical" evidence="9">
    <location>
        <begin position="146"/>
        <end position="164"/>
    </location>
</feature>
<feature type="transmembrane region" description="Helical" evidence="9">
    <location>
        <begin position="219"/>
        <end position="243"/>
    </location>
</feature>
<feature type="transmembrane region" description="Helical" evidence="9">
    <location>
        <begin position="78"/>
        <end position="100"/>
    </location>
</feature>
<feature type="transmembrane region" description="Helical" evidence="9">
    <location>
        <begin position="112"/>
        <end position="134"/>
    </location>
</feature>
<keyword evidence="6 9" id="KW-0029">Amino-acid transport</keyword>
<evidence type="ECO:0000256" key="6">
    <source>
        <dbReference type="ARBA" id="ARBA00022970"/>
    </source>
</evidence>
<feature type="transmembrane region" description="Helical" evidence="9">
    <location>
        <begin position="272"/>
        <end position="298"/>
    </location>
</feature>
<comment type="subcellular location">
    <subcellularLocation>
        <location evidence="1 9">Cell membrane</location>
        <topology evidence="1 9">Multi-pass membrane protein</topology>
    </subcellularLocation>
</comment>
<sequence length="440" mass="46650">MSKTIQHSLILGFALFALYFGAGNLIFPPSIGISSGTGWIPALTGFVITDIAFLLLAVIAILNAGGRFEELTRPISPWFYKVFHLLLMVGIGVFVTIPRMSATTHELGIQPLFPGVPSAVTIIAFFAVTFYFALDQSNVIDRIGKILTPLLIVILLIIVGKGIFSPMGIPVDTEVSAAFSTAFISAYQTGDIVTGIFCAPIFLAAILSYGYKGKSARKMAITGTLIAGAGLLIVYGDLLYIGATSSSIFPQGLSNTALVSALVDRLLGGTGAIALSIAIALACLTSAIGVVAVIADFLRGLFNDKIDYRAWLTIICLTGIGVGMLGVERIVNYTMPIFQALYPVAIVLVVLGVFRKFVPSPGSYRGAILLTFIVSLSETLVSLGFNLGFISALPLSANGFAWLVPAIIGFIAGTILYWAMYKNTSREMTSAIQSDVDKLS</sequence>
<evidence type="ECO:0000256" key="5">
    <source>
        <dbReference type="ARBA" id="ARBA00022692"/>
    </source>
</evidence>
<evidence type="ECO:0000256" key="2">
    <source>
        <dbReference type="ARBA" id="ARBA00008540"/>
    </source>
</evidence>
<feature type="transmembrane region" description="Helical" evidence="9">
    <location>
        <begin position="366"/>
        <end position="393"/>
    </location>
</feature>
<dbReference type="InterPro" id="IPR004685">
    <property type="entry name" value="Brnchd-chn_aa_trnsp_Livcs"/>
</dbReference>
<keyword evidence="7 9" id="KW-1133">Transmembrane helix</keyword>
<dbReference type="AlphaFoldDB" id="A0A0F5I2I5"/>
<accession>A0A0F5I2I5</accession>
<keyword evidence="8 9" id="KW-0472">Membrane</keyword>
<feature type="transmembrane region" description="Helical" evidence="9">
    <location>
        <begin position="399"/>
        <end position="420"/>
    </location>
</feature>
<dbReference type="GO" id="GO:0015818">
    <property type="term" value="P:isoleucine transport"/>
    <property type="evidence" value="ECO:0007669"/>
    <property type="project" value="TreeGrafter"/>
</dbReference>
<dbReference type="GO" id="GO:0005304">
    <property type="term" value="F:L-valine transmembrane transporter activity"/>
    <property type="evidence" value="ECO:0007669"/>
    <property type="project" value="TreeGrafter"/>
</dbReference>
<name>A0A0F5I2I5_BACTR</name>
<feature type="transmembrane region" description="Helical" evidence="9">
    <location>
        <begin position="333"/>
        <end position="354"/>
    </location>
</feature>
<organism evidence="10 11">
    <name type="scientific">Bacillus thermotolerans</name>
    <name type="common">Quasibacillus thermotolerans</name>
    <dbReference type="NCBI Taxonomy" id="1221996"/>
    <lineage>
        <taxon>Bacteria</taxon>
        <taxon>Bacillati</taxon>
        <taxon>Bacillota</taxon>
        <taxon>Bacilli</taxon>
        <taxon>Bacillales</taxon>
        <taxon>Bacillaceae</taxon>
        <taxon>Bacillus</taxon>
    </lineage>
</organism>
<dbReference type="GO" id="GO:0015190">
    <property type="term" value="F:L-leucine transmembrane transporter activity"/>
    <property type="evidence" value="ECO:0007669"/>
    <property type="project" value="TreeGrafter"/>
</dbReference>
<dbReference type="GO" id="GO:0015188">
    <property type="term" value="F:L-isoleucine transmembrane transporter activity"/>
    <property type="evidence" value="ECO:0007669"/>
    <property type="project" value="TreeGrafter"/>
</dbReference>
<feature type="transmembrane region" description="Helical" evidence="9">
    <location>
        <begin position="9"/>
        <end position="27"/>
    </location>
</feature>
<feature type="transmembrane region" description="Helical" evidence="9">
    <location>
        <begin position="184"/>
        <end position="207"/>
    </location>
</feature>
<keyword evidence="11" id="KW-1185">Reference proteome</keyword>
<dbReference type="Pfam" id="PF05525">
    <property type="entry name" value="Branch_AA_trans"/>
    <property type="match status" value="1"/>
</dbReference>
<comment type="function">
    <text evidence="9">Component of the transport system for branched-chain amino acids.</text>
</comment>
<dbReference type="GO" id="GO:0015820">
    <property type="term" value="P:L-leucine transport"/>
    <property type="evidence" value="ECO:0007669"/>
    <property type="project" value="TreeGrafter"/>
</dbReference>
<dbReference type="EMBL" id="JWIR02000037">
    <property type="protein sequence ID" value="KKB39874.1"/>
    <property type="molecule type" value="Genomic_DNA"/>
</dbReference>
<protein>
    <recommendedName>
        <fullName evidence="9">Branched-chain amino acid transport system carrier protein</fullName>
    </recommendedName>
</protein>
<dbReference type="GO" id="GO:0005886">
    <property type="term" value="C:plasma membrane"/>
    <property type="evidence" value="ECO:0007669"/>
    <property type="project" value="UniProtKB-SubCell"/>
</dbReference>
<evidence type="ECO:0000256" key="9">
    <source>
        <dbReference type="RuleBase" id="RU362122"/>
    </source>
</evidence>
<dbReference type="RefSeq" id="WP_040047449.1">
    <property type="nucleotide sequence ID" value="NZ_JWIR02000037.1"/>
</dbReference>
<evidence type="ECO:0000256" key="4">
    <source>
        <dbReference type="ARBA" id="ARBA00022475"/>
    </source>
</evidence>
<keyword evidence="4" id="KW-1003">Cell membrane</keyword>
<evidence type="ECO:0000256" key="8">
    <source>
        <dbReference type="ARBA" id="ARBA00023136"/>
    </source>
</evidence>
<gene>
    <name evidence="10" type="ORF">QY95_02091</name>
</gene>
<proteinExistence type="inferred from homology"/>
<evidence type="ECO:0000256" key="1">
    <source>
        <dbReference type="ARBA" id="ARBA00004651"/>
    </source>
</evidence>
<dbReference type="PANTHER" id="PTHR30588">
    <property type="entry name" value="BRANCHED-CHAIN AMINO ACID TRANSPORT SYSTEM 2 CARRIER PROTEIN"/>
    <property type="match status" value="1"/>
</dbReference>
<feature type="transmembrane region" description="Helical" evidence="9">
    <location>
        <begin position="310"/>
        <end position="327"/>
    </location>
</feature>
<dbReference type="OrthoDB" id="9783920at2"/>
<dbReference type="NCBIfam" id="TIGR00796">
    <property type="entry name" value="livcs"/>
    <property type="match status" value="1"/>
</dbReference>
<evidence type="ECO:0000256" key="3">
    <source>
        <dbReference type="ARBA" id="ARBA00022448"/>
    </source>
</evidence>